<dbReference type="RefSeq" id="WP_121774845.1">
    <property type="nucleotide sequence ID" value="NZ_BKNL01000019.1"/>
</dbReference>
<organism evidence="1 2">
    <name type="scientific">Acinetobacter bereziniae</name>
    <name type="common">Acinetobacter genomosp. 10</name>
    <dbReference type="NCBI Taxonomy" id="106648"/>
    <lineage>
        <taxon>Bacteria</taxon>
        <taxon>Pseudomonadati</taxon>
        <taxon>Pseudomonadota</taxon>
        <taxon>Gammaproteobacteria</taxon>
        <taxon>Moraxellales</taxon>
        <taxon>Moraxellaceae</taxon>
        <taxon>Acinetobacter</taxon>
    </lineage>
</organism>
<dbReference type="AlphaFoldDB" id="A0A8I1ADP8"/>
<sequence length="132" mass="15575">MFKTMNDAIQNVIDLHIWIEDVFSNPNAQESLKKLLASFDQNFKMITTQGHCVNLTEITALFNENVGKKPSLKTTPLNITPLFEFENHYWIQYQEHQQFDQLHTLRISTVCIKIEDDQCYWVYLHETPVQLT</sequence>
<dbReference type="Proteomes" id="UP000644140">
    <property type="component" value="Chromosome"/>
</dbReference>
<protein>
    <submittedName>
        <fullName evidence="1">Uncharacterized protein</fullName>
    </submittedName>
</protein>
<reference evidence="1" key="1">
    <citation type="submission" date="2022-02" db="EMBL/GenBank/DDBJ databases">
        <title>Characterization of Tn125 harboring carbapenem-resistant Acinetobacter bereziniae clinical isolates.</title>
        <authorList>
            <person name="Wong N.-K."/>
            <person name="Pan Q."/>
        </authorList>
    </citation>
    <scope>NUCLEOTIDE SEQUENCE</scope>
    <source>
        <strain evidence="1">GD03393</strain>
    </source>
</reference>
<accession>A0A8I1ADP8</accession>
<proteinExistence type="predicted"/>
<evidence type="ECO:0000313" key="1">
    <source>
        <dbReference type="EMBL" id="UUN96391.1"/>
    </source>
</evidence>
<gene>
    <name evidence="1" type="ORF">I9054_013510</name>
</gene>
<dbReference type="InterPro" id="IPR032710">
    <property type="entry name" value="NTF2-like_dom_sf"/>
</dbReference>
<dbReference type="Gene3D" id="3.10.450.50">
    <property type="match status" value="1"/>
</dbReference>
<dbReference type="SUPFAM" id="SSF54427">
    <property type="entry name" value="NTF2-like"/>
    <property type="match status" value="1"/>
</dbReference>
<dbReference type="EMBL" id="CP092085">
    <property type="protein sequence ID" value="UUN96391.1"/>
    <property type="molecule type" value="Genomic_DNA"/>
</dbReference>
<name>A0A8I1ADP8_ACIBZ</name>
<evidence type="ECO:0000313" key="2">
    <source>
        <dbReference type="Proteomes" id="UP000644140"/>
    </source>
</evidence>